<proteinExistence type="predicted"/>
<dbReference type="PANTHER" id="PTHR42685:SF22">
    <property type="entry name" value="CONDITIONED MEDIUM FACTOR RECEPTOR 1"/>
    <property type="match status" value="1"/>
</dbReference>
<keyword evidence="4" id="KW-1185">Reference proteome</keyword>
<dbReference type="HOGENOM" id="CLU_028028_1_0_5"/>
<evidence type="ECO:0000313" key="3">
    <source>
        <dbReference type="EMBL" id="ACG78256.1"/>
    </source>
</evidence>
<accession>B4RCR9</accession>
<sequence>MAERVVVIGAGMAGLWTALALAPTGREVILLERDPPPPDDDPDVAFETWARRGVGQLRHSHAFLARLRLLIRDRHPELLADLHAAGCRDLGLDGSLTARHRERYVPKPVDEDLVILTSRRTTLELVMRRYVARLPGVTIRSGAFVRELVIEPGPVPRVTGVRLDDSVLSADVVVDAAGRTSPATEQLVAAGAPVRENSEGAGVIYFTRFYRLRPGAEEPPRGQAPSNGDLGYLKFGVFPGDSGWFSITLCTPEIEEELRKAIVDPAVFDAVCRALPGPARWIEPERAEGASRVFGMGQLESRWRDFAPGGRAGVHGFFALGDSLVRSNPLYGRGCSFAAVSAELLREALDAGSDPEARLVRYVAGVERELRPYYEVMRDADRTALRRARQALLGARPSLRGRMVKSFLDDGVAIALREDVDLLRAFLRGFHMLEHPQAWLKRPANLAKVLATWARPRRTKAYPPKLGPDRREMLSALGLPAEADAARLLGA</sequence>
<dbReference type="GO" id="GO:0016491">
    <property type="term" value="F:oxidoreductase activity"/>
    <property type="evidence" value="ECO:0007669"/>
    <property type="project" value="UniProtKB-KW"/>
</dbReference>
<evidence type="ECO:0000313" key="4">
    <source>
        <dbReference type="Proteomes" id="UP000001868"/>
    </source>
</evidence>
<protein>
    <submittedName>
        <fullName evidence="3">NADPH-dependent glutamate synthase beta chain</fullName>
    </submittedName>
</protein>
<evidence type="ECO:0000256" key="1">
    <source>
        <dbReference type="ARBA" id="ARBA00023002"/>
    </source>
</evidence>
<dbReference type="RefSeq" id="WP_012522398.1">
    <property type="nucleotide sequence ID" value="NC_011144.1"/>
</dbReference>
<dbReference type="OrthoDB" id="5499180at2"/>
<dbReference type="InterPro" id="IPR036188">
    <property type="entry name" value="FAD/NAD-bd_sf"/>
</dbReference>
<gene>
    <name evidence="3" type="ordered locus">PHZ_c1845</name>
</gene>
<dbReference type="Gene3D" id="3.50.50.60">
    <property type="entry name" value="FAD/NAD(P)-binding domain"/>
    <property type="match status" value="1"/>
</dbReference>
<dbReference type="PANTHER" id="PTHR42685">
    <property type="entry name" value="GERANYLGERANYL DIPHOSPHATE REDUCTASE"/>
    <property type="match status" value="1"/>
</dbReference>
<dbReference type="AlphaFoldDB" id="B4RCR9"/>
<evidence type="ECO:0000259" key="2">
    <source>
        <dbReference type="Pfam" id="PF01266"/>
    </source>
</evidence>
<feature type="domain" description="FAD dependent oxidoreductase" evidence="2">
    <location>
        <begin position="4"/>
        <end position="40"/>
    </location>
</feature>
<name>B4RCR9_PHEZH</name>
<dbReference type="Proteomes" id="UP000001868">
    <property type="component" value="Chromosome"/>
</dbReference>
<dbReference type="SUPFAM" id="SSF51905">
    <property type="entry name" value="FAD/NAD(P)-binding domain"/>
    <property type="match status" value="1"/>
</dbReference>
<dbReference type="Pfam" id="PF01266">
    <property type="entry name" value="DAO"/>
    <property type="match status" value="1"/>
</dbReference>
<dbReference type="STRING" id="450851.PHZ_c1845"/>
<dbReference type="InterPro" id="IPR006076">
    <property type="entry name" value="FAD-dep_OxRdtase"/>
</dbReference>
<dbReference type="InterPro" id="IPR050407">
    <property type="entry name" value="Geranylgeranyl_reductase"/>
</dbReference>
<dbReference type="KEGG" id="pzu:PHZ_c1845"/>
<dbReference type="EMBL" id="CP000747">
    <property type="protein sequence ID" value="ACG78256.1"/>
    <property type="molecule type" value="Genomic_DNA"/>
</dbReference>
<dbReference type="eggNOG" id="COG0654">
    <property type="taxonomic scope" value="Bacteria"/>
</dbReference>
<keyword evidence="1" id="KW-0560">Oxidoreductase</keyword>
<organism evidence="3 4">
    <name type="scientific">Phenylobacterium zucineum (strain HLK1)</name>
    <dbReference type="NCBI Taxonomy" id="450851"/>
    <lineage>
        <taxon>Bacteria</taxon>
        <taxon>Pseudomonadati</taxon>
        <taxon>Pseudomonadota</taxon>
        <taxon>Alphaproteobacteria</taxon>
        <taxon>Caulobacterales</taxon>
        <taxon>Caulobacteraceae</taxon>
        <taxon>Phenylobacterium</taxon>
    </lineage>
</organism>
<reference evidence="3 4" key="1">
    <citation type="journal article" date="2008" name="BMC Genomics">
        <title>Complete genome of Phenylobacterium zucineum - a novel facultative intracellular bacterium isolated from human erythroleukemia cell line K562.</title>
        <authorList>
            <person name="Luo Y."/>
            <person name="Xu X."/>
            <person name="Ding Z."/>
            <person name="Liu Z."/>
            <person name="Zhang B."/>
            <person name="Yan Z."/>
            <person name="Sun J."/>
            <person name="Hu S."/>
            <person name="Hu X."/>
        </authorList>
    </citation>
    <scope>NUCLEOTIDE SEQUENCE [LARGE SCALE GENOMIC DNA]</scope>
    <source>
        <strain evidence="3 4">HLK1</strain>
    </source>
</reference>